<keyword evidence="3" id="KW-1185">Reference proteome</keyword>
<evidence type="ECO:0000313" key="2">
    <source>
        <dbReference type="EMBL" id="CAE1174790.1"/>
    </source>
</evidence>
<dbReference type="InterPro" id="IPR000477">
    <property type="entry name" value="RT_dom"/>
</dbReference>
<reference evidence="2" key="1">
    <citation type="submission" date="2021-01" db="EMBL/GenBank/DDBJ databases">
        <authorList>
            <person name="Li R."/>
            <person name="Bekaert M."/>
        </authorList>
    </citation>
    <scope>NUCLEOTIDE SEQUENCE</scope>
    <source>
        <strain evidence="2">Farmed</strain>
    </source>
</reference>
<dbReference type="PANTHER" id="PTHR37984">
    <property type="entry name" value="PROTEIN CBG26694"/>
    <property type="match status" value="1"/>
</dbReference>
<dbReference type="InterPro" id="IPR043502">
    <property type="entry name" value="DNA/RNA_pol_sf"/>
</dbReference>
<dbReference type="AlphaFoldDB" id="A0A812B9H9"/>
<gene>
    <name evidence="2" type="ORF">SPHA_13270</name>
</gene>
<feature type="domain" description="Reverse transcriptase" evidence="1">
    <location>
        <begin position="476"/>
        <end position="653"/>
    </location>
</feature>
<dbReference type="GO" id="GO:0003676">
    <property type="term" value="F:nucleic acid binding"/>
    <property type="evidence" value="ECO:0007669"/>
    <property type="project" value="InterPro"/>
</dbReference>
<dbReference type="CDD" id="cd09274">
    <property type="entry name" value="RNase_HI_RT_Ty3"/>
    <property type="match status" value="1"/>
</dbReference>
<organism evidence="2 3">
    <name type="scientific">Acanthosepion pharaonis</name>
    <name type="common">Pharaoh cuttlefish</name>
    <name type="synonym">Sepia pharaonis</name>
    <dbReference type="NCBI Taxonomy" id="158019"/>
    <lineage>
        <taxon>Eukaryota</taxon>
        <taxon>Metazoa</taxon>
        <taxon>Spiralia</taxon>
        <taxon>Lophotrochozoa</taxon>
        <taxon>Mollusca</taxon>
        <taxon>Cephalopoda</taxon>
        <taxon>Coleoidea</taxon>
        <taxon>Decapodiformes</taxon>
        <taxon>Sepiida</taxon>
        <taxon>Sepiina</taxon>
        <taxon>Sepiidae</taxon>
        <taxon>Acanthosepion</taxon>
    </lineage>
</organism>
<dbReference type="CDD" id="cd05481">
    <property type="entry name" value="retropepsin_like_LTR_1"/>
    <property type="match status" value="1"/>
</dbReference>
<dbReference type="Gene3D" id="3.10.10.10">
    <property type="entry name" value="HIV Type 1 Reverse Transcriptase, subunit A, domain 1"/>
    <property type="match status" value="1"/>
</dbReference>
<name>A0A812B9H9_ACAPH</name>
<dbReference type="PROSITE" id="PS50878">
    <property type="entry name" value="RT_POL"/>
    <property type="match status" value="1"/>
</dbReference>
<dbReference type="CDD" id="cd01647">
    <property type="entry name" value="RT_LTR"/>
    <property type="match status" value="1"/>
</dbReference>
<dbReference type="SMART" id="SM00343">
    <property type="entry name" value="ZnF_C2HC"/>
    <property type="match status" value="1"/>
</dbReference>
<dbReference type="Pfam" id="PF00078">
    <property type="entry name" value="RVT_1"/>
    <property type="match status" value="1"/>
</dbReference>
<dbReference type="InterPro" id="IPR041577">
    <property type="entry name" value="RT_RNaseH_2"/>
</dbReference>
<dbReference type="PANTHER" id="PTHR37984:SF7">
    <property type="entry name" value="INTEGRASE CATALYTIC DOMAIN-CONTAINING PROTEIN"/>
    <property type="match status" value="1"/>
</dbReference>
<dbReference type="EMBL" id="CAHIKZ030000445">
    <property type="protein sequence ID" value="CAE1174790.1"/>
    <property type="molecule type" value="Genomic_DNA"/>
</dbReference>
<dbReference type="Gene3D" id="1.10.340.70">
    <property type="match status" value="1"/>
</dbReference>
<dbReference type="InterPro" id="IPR050951">
    <property type="entry name" value="Retrovirus_Pol_polyprotein"/>
</dbReference>
<sequence>MELYFTVKATKHEDKVLLILLAAGEEGLRRYNSWSMTDDNRKDPQKIFSAFMEQLEPATNHRVCRLELSKYQQKPTETTDIFVNRCRLLAKKCDFTAAEVNERLVELLIASTPIPELQKELLNKPKGYKIEEAVKLARSHEASAIYVNQLQQLQGPPQIATINRGTHQQQGSDRKYRQVCKNCGRNHCFGKEHCRAKNDTCNTCGKVGHWATVCSSGKHKTKRRQGKTWSNGCNQLRHPQQEFGRKVDSVAKQNDQVMTDIDTAMENHTFSSIETNSGKSSNMKGPRNEAFVDLSIKLVDHPGTHTFNLKVDTGAQANTLPIRIFRKMYPTSTDKAGNPIPGSLTSTQCLLTAYNNTKINCYGTTNIRCKYKNSPWMDTQFYVVDVPGAAILGLPTSVSLKVVTMNCAISVQQQPINSVADLMRLYPDRFDRIGEFRRTHKLAVNPNVPCHIDPPRRTPIAMREKIKAELDKMESQGVIRRIEEPTNWVSSLTYVTKRDNTIRVCLNPRALNKALIRPYHQIPTVEELNHRFAGAKFFSKLDAKSGYWSIKLDRESQPLTTFQTPFGRYCFERLPFGLSVSQDIYQLEMDRILEKCTGACGIADDITIYGSTEHEHDKNLKRFMEVATQEGLTLNSEKCKIKRREISFFGNLYTHTGLKPDPTKVRDLQEMSEPCNKTELQQFLGVMTYLSRFIKDFSSKTTVLRDLLHKDSDFQWEPHHQKVFKDLKSEVSETSLLHYFDPKLPIYMHCDASIWGIGAALLQPDADGNLSPVTYASKSLTQTEQRYACIEHELLAIVFGTQRFHTYLYGHNFHVITDHKLLTMIIDKPLTSAPAHLQRMLIQLQGYNFRLTYNKGSDNILADGLSRLPSPGNSDPIELDVRVDTVRFSSDRIEQLRNCTTPDPLLNQLRETIITGWPETIKQLPTDIRVFWGLRDQLSIDDGLILKGQQIVIPQTLQEDILKQLHTAHLGQGKTKLLANDTVYWVNIETSNSSQSHAAFANSISHPKCKSPLFNTTSQQRHGT</sequence>
<dbReference type="SUPFAM" id="SSF56672">
    <property type="entry name" value="DNA/RNA polymerases"/>
    <property type="match status" value="1"/>
</dbReference>
<dbReference type="FunFam" id="3.10.20.370:FF:000001">
    <property type="entry name" value="Retrovirus-related Pol polyprotein from transposon 17.6-like protein"/>
    <property type="match status" value="1"/>
</dbReference>
<dbReference type="FunFam" id="3.30.70.270:FF:000026">
    <property type="entry name" value="Transposon Ty3-G Gag-Pol polyprotein"/>
    <property type="match status" value="1"/>
</dbReference>
<evidence type="ECO:0000313" key="3">
    <source>
        <dbReference type="Proteomes" id="UP000597762"/>
    </source>
</evidence>
<comment type="caution">
    <text evidence="2">The sequence shown here is derived from an EMBL/GenBank/DDBJ whole genome shotgun (WGS) entry which is preliminary data.</text>
</comment>
<dbReference type="OrthoDB" id="775972at2759"/>
<dbReference type="Proteomes" id="UP000597762">
    <property type="component" value="Unassembled WGS sequence"/>
</dbReference>
<accession>A0A812B9H9</accession>
<protein>
    <recommendedName>
        <fullName evidence="1">Reverse transcriptase domain-containing protein</fullName>
    </recommendedName>
</protein>
<evidence type="ECO:0000259" key="1">
    <source>
        <dbReference type="PROSITE" id="PS50878"/>
    </source>
</evidence>
<dbReference type="InterPro" id="IPR043128">
    <property type="entry name" value="Rev_trsase/Diguanyl_cyclase"/>
</dbReference>
<dbReference type="Pfam" id="PF17919">
    <property type="entry name" value="RT_RNaseH_2"/>
    <property type="match status" value="1"/>
</dbReference>
<dbReference type="InterPro" id="IPR001878">
    <property type="entry name" value="Znf_CCHC"/>
</dbReference>
<dbReference type="GO" id="GO:0008270">
    <property type="term" value="F:zinc ion binding"/>
    <property type="evidence" value="ECO:0007669"/>
    <property type="project" value="InterPro"/>
</dbReference>
<proteinExistence type="predicted"/>
<dbReference type="Gene3D" id="3.30.70.270">
    <property type="match status" value="2"/>
</dbReference>